<evidence type="ECO:0000313" key="2">
    <source>
        <dbReference type="EMBL" id="GAA2351803.1"/>
    </source>
</evidence>
<keyword evidence="3" id="KW-1185">Reference proteome</keyword>
<evidence type="ECO:0000256" key="1">
    <source>
        <dbReference type="SAM" id="Phobius"/>
    </source>
</evidence>
<keyword evidence="1" id="KW-0812">Transmembrane</keyword>
<gene>
    <name evidence="2" type="ORF">GCM10009854_32060</name>
</gene>
<evidence type="ECO:0000313" key="3">
    <source>
        <dbReference type="Proteomes" id="UP001501218"/>
    </source>
</evidence>
<name>A0ABP5TG08_9PSEU</name>
<proteinExistence type="predicted"/>
<organism evidence="2 3">
    <name type="scientific">Saccharopolyspora halophila</name>
    <dbReference type="NCBI Taxonomy" id="405551"/>
    <lineage>
        <taxon>Bacteria</taxon>
        <taxon>Bacillati</taxon>
        <taxon>Actinomycetota</taxon>
        <taxon>Actinomycetes</taxon>
        <taxon>Pseudonocardiales</taxon>
        <taxon>Pseudonocardiaceae</taxon>
        <taxon>Saccharopolyspora</taxon>
    </lineage>
</organism>
<sequence>MRLRSELIPTISVKIRRESSVIEFLLLLLGGFVFAGVSWTAWDIRTELRRQKPQ</sequence>
<dbReference type="Proteomes" id="UP001501218">
    <property type="component" value="Unassembled WGS sequence"/>
</dbReference>
<comment type="caution">
    <text evidence="2">The sequence shown here is derived from an EMBL/GenBank/DDBJ whole genome shotgun (WGS) entry which is preliminary data.</text>
</comment>
<accession>A0ABP5TG08</accession>
<reference evidence="3" key="1">
    <citation type="journal article" date="2019" name="Int. J. Syst. Evol. Microbiol.">
        <title>The Global Catalogue of Microorganisms (GCM) 10K type strain sequencing project: providing services to taxonomists for standard genome sequencing and annotation.</title>
        <authorList>
            <consortium name="The Broad Institute Genomics Platform"/>
            <consortium name="The Broad Institute Genome Sequencing Center for Infectious Disease"/>
            <person name="Wu L."/>
            <person name="Ma J."/>
        </authorList>
    </citation>
    <scope>NUCLEOTIDE SEQUENCE [LARGE SCALE GENOMIC DNA]</scope>
    <source>
        <strain evidence="3">JCM 16221</strain>
    </source>
</reference>
<keyword evidence="1" id="KW-1133">Transmembrane helix</keyword>
<protein>
    <submittedName>
        <fullName evidence="2">Uncharacterized protein</fullName>
    </submittedName>
</protein>
<keyword evidence="1" id="KW-0472">Membrane</keyword>
<dbReference type="EMBL" id="BAAARA010000010">
    <property type="protein sequence ID" value="GAA2351803.1"/>
    <property type="molecule type" value="Genomic_DNA"/>
</dbReference>
<feature type="transmembrane region" description="Helical" evidence="1">
    <location>
        <begin position="21"/>
        <end position="42"/>
    </location>
</feature>